<comment type="caution">
    <text evidence="1">The sequence shown here is derived from an EMBL/GenBank/DDBJ whole genome shotgun (WGS) entry which is preliminary data.</text>
</comment>
<dbReference type="EMBL" id="LAZR01014924">
    <property type="protein sequence ID" value="KKM15365.1"/>
    <property type="molecule type" value="Genomic_DNA"/>
</dbReference>
<dbReference type="AlphaFoldDB" id="A0A0F9KJ64"/>
<proteinExistence type="predicted"/>
<sequence>MEPMVVKKVPNLTCKKCGSFRVIMTDGGPECDECDTNGKSHNTNLSMEVEYLIYQLNCKENKDEVVGCI</sequence>
<name>A0A0F9KJ64_9ZZZZ</name>
<accession>A0A0F9KJ64</accession>
<evidence type="ECO:0000313" key="1">
    <source>
        <dbReference type="EMBL" id="KKM15365.1"/>
    </source>
</evidence>
<organism evidence="1">
    <name type="scientific">marine sediment metagenome</name>
    <dbReference type="NCBI Taxonomy" id="412755"/>
    <lineage>
        <taxon>unclassified sequences</taxon>
        <taxon>metagenomes</taxon>
        <taxon>ecological metagenomes</taxon>
    </lineage>
</organism>
<reference evidence="1" key="1">
    <citation type="journal article" date="2015" name="Nature">
        <title>Complex archaea that bridge the gap between prokaryotes and eukaryotes.</title>
        <authorList>
            <person name="Spang A."/>
            <person name="Saw J.H."/>
            <person name="Jorgensen S.L."/>
            <person name="Zaremba-Niedzwiedzka K."/>
            <person name="Martijn J."/>
            <person name="Lind A.E."/>
            <person name="van Eijk R."/>
            <person name="Schleper C."/>
            <person name="Guy L."/>
            <person name="Ettema T.J."/>
        </authorList>
    </citation>
    <scope>NUCLEOTIDE SEQUENCE</scope>
</reference>
<gene>
    <name evidence="1" type="ORF">LCGC14_1696810</name>
</gene>
<protein>
    <submittedName>
        <fullName evidence="1">Uncharacterized protein</fullName>
    </submittedName>
</protein>